<dbReference type="RefSeq" id="WP_012160718.1">
    <property type="nucleotide sequence ID" value="NC_009925.1"/>
</dbReference>
<dbReference type="AlphaFoldDB" id="B0C3W6"/>
<keyword evidence="2" id="KW-0378">Hydrolase</keyword>
<organism evidence="3 4">
    <name type="scientific">Acaryochloris marina (strain MBIC 11017)</name>
    <dbReference type="NCBI Taxonomy" id="329726"/>
    <lineage>
        <taxon>Bacteria</taxon>
        <taxon>Bacillati</taxon>
        <taxon>Cyanobacteriota</taxon>
        <taxon>Cyanophyceae</taxon>
        <taxon>Acaryochloridales</taxon>
        <taxon>Acaryochloridaceae</taxon>
        <taxon>Acaryochloris</taxon>
    </lineage>
</organism>
<evidence type="ECO:0000313" key="3">
    <source>
        <dbReference type="EMBL" id="ABW25096.1"/>
    </source>
</evidence>
<dbReference type="GO" id="GO:0016787">
    <property type="term" value="F:hydrolase activity"/>
    <property type="evidence" value="ECO:0007669"/>
    <property type="project" value="UniProtKB-KW"/>
</dbReference>
<dbReference type="EMBL" id="CP000828">
    <property type="protein sequence ID" value="ABW25096.1"/>
    <property type="molecule type" value="Genomic_DNA"/>
</dbReference>
<evidence type="ECO:0000256" key="2">
    <source>
        <dbReference type="ARBA" id="ARBA00022801"/>
    </source>
</evidence>
<proteinExistence type="inferred from homology"/>
<dbReference type="eggNOG" id="COG1335">
    <property type="taxonomic scope" value="Bacteria"/>
</dbReference>
<evidence type="ECO:0008006" key="5">
    <source>
        <dbReference type="Google" id="ProtNLM"/>
    </source>
</evidence>
<gene>
    <name evidence="3" type="ordered locus">AM1_0007</name>
</gene>
<name>B0C3W6_ACAM1</name>
<dbReference type="InterPro" id="IPR036380">
    <property type="entry name" value="Isochorismatase-like_sf"/>
</dbReference>
<protein>
    <recommendedName>
        <fullName evidence="5">Isochorismatase</fullName>
    </recommendedName>
</protein>
<evidence type="ECO:0000256" key="1">
    <source>
        <dbReference type="ARBA" id="ARBA00006336"/>
    </source>
</evidence>
<sequence>MLTQLPIPDFFDPQRVGEVWRVPYQERAQQAQDWANQQGIQPAAKDKTRVCLMAIDVQNTFCIPEFELFVGGPSGMGAVEDNRRLCEFIYRNLGTITEIAPTMDTHTAMQIFHADFWVNDRGESPAPLTMIPLAEVEQGAWKVNPAMAYSLGNYMALQNFARHYVQSLSQEGKYPLTIWPYHSMLGGIGHALVAAVEEACFFHNLARHSQTHFEIKGGNPLTENYSVLRPEVLDDPKGRPIAQKNTRFIQKLLDFDAVIIAGQAKSHCVAWTIDDLLTEIQAHDPSLAQKIYLLEDCSSPVVVPGVVDFTEQANEAFLRFQQAGMHVVQSTEAISTWPGIHL</sequence>
<dbReference type="PANTHER" id="PTHR11080:SF2">
    <property type="entry name" value="LD05707P"/>
    <property type="match status" value="1"/>
</dbReference>
<dbReference type="PANTHER" id="PTHR11080">
    <property type="entry name" value="PYRAZINAMIDASE/NICOTINAMIDASE"/>
    <property type="match status" value="1"/>
</dbReference>
<accession>B0C3W6</accession>
<dbReference type="HOGENOM" id="CLU_067099_0_0_3"/>
<dbReference type="InterPro" id="IPR052347">
    <property type="entry name" value="Isochorismatase_Nicotinamidase"/>
</dbReference>
<reference evidence="3 4" key="1">
    <citation type="journal article" date="2008" name="Proc. Natl. Acad. Sci. U.S.A.">
        <title>Niche adaptation and genome expansion in the chlorophyll d-producing cyanobacterium Acaryochloris marina.</title>
        <authorList>
            <person name="Swingley W.D."/>
            <person name="Chen M."/>
            <person name="Cheung P.C."/>
            <person name="Conrad A.L."/>
            <person name="Dejesa L.C."/>
            <person name="Hao J."/>
            <person name="Honchak B.M."/>
            <person name="Karbach L.E."/>
            <person name="Kurdoglu A."/>
            <person name="Lahiri S."/>
            <person name="Mastrian S.D."/>
            <person name="Miyashita H."/>
            <person name="Page L."/>
            <person name="Ramakrishna P."/>
            <person name="Satoh S."/>
            <person name="Sattley W.M."/>
            <person name="Shimada Y."/>
            <person name="Taylor H.L."/>
            <person name="Tomo T."/>
            <person name="Tsuchiya T."/>
            <person name="Wang Z.T."/>
            <person name="Raymond J."/>
            <person name="Mimuro M."/>
            <person name="Blankenship R.E."/>
            <person name="Touchman J.W."/>
        </authorList>
    </citation>
    <scope>NUCLEOTIDE SEQUENCE [LARGE SCALE GENOMIC DNA]</scope>
    <source>
        <strain evidence="4">MBIC 11017</strain>
    </source>
</reference>
<dbReference type="Gene3D" id="3.40.50.850">
    <property type="entry name" value="Isochorismatase-like"/>
    <property type="match status" value="1"/>
</dbReference>
<dbReference type="STRING" id="329726.AM1_0007"/>
<evidence type="ECO:0000313" key="4">
    <source>
        <dbReference type="Proteomes" id="UP000000268"/>
    </source>
</evidence>
<comment type="similarity">
    <text evidence="1">Belongs to the isochorismatase family.</text>
</comment>
<dbReference type="Proteomes" id="UP000000268">
    <property type="component" value="Chromosome"/>
</dbReference>
<keyword evidence="4" id="KW-1185">Reference proteome</keyword>
<dbReference type="KEGG" id="amr:AM1_0007"/>